<evidence type="ECO:0000313" key="10">
    <source>
        <dbReference type="Proteomes" id="UP001227101"/>
    </source>
</evidence>
<dbReference type="InterPro" id="IPR019931">
    <property type="entry name" value="LPXTG_anchor"/>
</dbReference>
<dbReference type="NCBIfam" id="TIGR01167">
    <property type="entry name" value="LPXTG_anchor"/>
    <property type="match status" value="1"/>
</dbReference>
<evidence type="ECO:0000256" key="1">
    <source>
        <dbReference type="ARBA" id="ARBA00022512"/>
    </source>
</evidence>
<feature type="chain" id="PRO_5046527066" evidence="7">
    <location>
        <begin position="30"/>
        <end position="234"/>
    </location>
</feature>
<name>A0ABY8XZN0_9PSEU</name>
<keyword evidence="6" id="KW-1133">Transmembrane helix</keyword>
<evidence type="ECO:0000256" key="3">
    <source>
        <dbReference type="ARBA" id="ARBA00022729"/>
    </source>
</evidence>
<protein>
    <submittedName>
        <fullName evidence="9">LPXTG cell wall anchor domain-containing protein</fullName>
    </submittedName>
</protein>
<evidence type="ECO:0000256" key="4">
    <source>
        <dbReference type="ARBA" id="ARBA00023088"/>
    </source>
</evidence>
<organism evidence="9 10">
    <name type="scientific">Amycolatopsis nalaikhensis</name>
    <dbReference type="NCBI Taxonomy" id="715472"/>
    <lineage>
        <taxon>Bacteria</taxon>
        <taxon>Bacillati</taxon>
        <taxon>Actinomycetota</taxon>
        <taxon>Actinomycetes</taxon>
        <taxon>Pseudonocardiales</taxon>
        <taxon>Pseudonocardiaceae</taxon>
        <taxon>Amycolatopsis</taxon>
    </lineage>
</organism>
<accession>A0ABY8XZN0</accession>
<evidence type="ECO:0000256" key="2">
    <source>
        <dbReference type="ARBA" id="ARBA00022525"/>
    </source>
</evidence>
<keyword evidence="1" id="KW-0134">Cell wall</keyword>
<feature type="signal peptide" evidence="7">
    <location>
        <begin position="1"/>
        <end position="29"/>
    </location>
</feature>
<feature type="transmembrane region" description="Helical" evidence="6">
    <location>
        <begin position="207"/>
        <end position="226"/>
    </location>
</feature>
<keyword evidence="10" id="KW-1185">Reference proteome</keyword>
<proteinExistence type="predicted"/>
<evidence type="ECO:0000259" key="8">
    <source>
        <dbReference type="PROSITE" id="PS50847"/>
    </source>
</evidence>
<dbReference type="PROSITE" id="PS51257">
    <property type="entry name" value="PROKAR_LIPOPROTEIN"/>
    <property type="match status" value="1"/>
</dbReference>
<dbReference type="PROSITE" id="PS50847">
    <property type="entry name" value="GRAM_POS_ANCHORING"/>
    <property type="match status" value="1"/>
</dbReference>
<keyword evidence="2" id="KW-0964">Secreted</keyword>
<dbReference type="Proteomes" id="UP001227101">
    <property type="component" value="Chromosome"/>
</dbReference>
<reference evidence="9 10" key="1">
    <citation type="submission" date="2023-06" db="EMBL/GenBank/DDBJ databases">
        <authorList>
            <person name="Oyuntsetseg B."/>
            <person name="Kim S.B."/>
        </authorList>
    </citation>
    <scope>NUCLEOTIDE SEQUENCE [LARGE SCALE GENOMIC DNA]</scope>
    <source>
        <strain evidence="9 10">2-2</strain>
    </source>
</reference>
<evidence type="ECO:0000256" key="7">
    <source>
        <dbReference type="SAM" id="SignalP"/>
    </source>
</evidence>
<evidence type="ECO:0000313" key="9">
    <source>
        <dbReference type="EMBL" id="WIV61175.1"/>
    </source>
</evidence>
<keyword evidence="6" id="KW-0472">Membrane</keyword>
<keyword evidence="4" id="KW-0572">Peptidoglycan-anchor</keyword>
<dbReference type="EMBL" id="CP127173">
    <property type="protein sequence ID" value="WIV61175.1"/>
    <property type="molecule type" value="Genomic_DNA"/>
</dbReference>
<feature type="region of interest" description="Disordered" evidence="5">
    <location>
        <begin position="145"/>
        <end position="193"/>
    </location>
</feature>
<sequence>MRRRTFRGAVTVMALTTAALIGTAGAALACYPSDGRATPVPKNASSCEDAKLPGKTLATSDKPTDLIEFTGGVPDKDKSLTITKVDESVTVTAIVVKGGDGYNIYVPGEKGLPETPPWKDLISPLNGGKQVPAISHWFVCGAKKDAPPTKTTTATPPTSTETSKPSTPATSDTSVAPTSTTAPAAVPAGNESGTGGGLANTGFDNSWLIWVAGLLLVAGGGLLALLKFRRKASE</sequence>
<feature type="compositionally biased region" description="Low complexity" evidence="5">
    <location>
        <begin position="148"/>
        <end position="188"/>
    </location>
</feature>
<gene>
    <name evidence="9" type="ORF">QP939_22535</name>
</gene>
<feature type="domain" description="Gram-positive cocci surface proteins LPxTG" evidence="8">
    <location>
        <begin position="198"/>
        <end position="234"/>
    </location>
</feature>
<evidence type="ECO:0000256" key="6">
    <source>
        <dbReference type="SAM" id="Phobius"/>
    </source>
</evidence>
<keyword evidence="3 7" id="KW-0732">Signal</keyword>
<keyword evidence="6" id="KW-0812">Transmembrane</keyword>
<dbReference type="RefSeq" id="WP_285458796.1">
    <property type="nucleotide sequence ID" value="NZ_CP127173.1"/>
</dbReference>
<evidence type="ECO:0000256" key="5">
    <source>
        <dbReference type="SAM" id="MobiDB-lite"/>
    </source>
</evidence>